<proteinExistence type="predicted"/>
<dbReference type="Proteomes" id="UP000004728">
    <property type="component" value="Unassembled WGS sequence"/>
</dbReference>
<dbReference type="InParanoid" id="F1Z7X6"/>
<organism evidence="1 2">
    <name type="scientific">Novosphingobium nitrogenifigens DSM 19370</name>
    <dbReference type="NCBI Taxonomy" id="983920"/>
    <lineage>
        <taxon>Bacteria</taxon>
        <taxon>Pseudomonadati</taxon>
        <taxon>Pseudomonadota</taxon>
        <taxon>Alphaproteobacteria</taxon>
        <taxon>Sphingomonadales</taxon>
        <taxon>Sphingomonadaceae</taxon>
        <taxon>Novosphingobium</taxon>
    </lineage>
</organism>
<accession>F1Z7X6</accession>
<comment type="caution">
    <text evidence="1">The sequence shown here is derived from an EMBL/GenBank/DDBJ whole genome shotgun (WGS) entry which is preliminary data.</text>
</comment>
<evidence type="ECO:0008006" key="3">
    <source>
        <dbReference type="Google" id="ProtNLM"/>
    </source>
</evidence>
<protein>
    <recommendedName>
        <fullName evidence="3">DUF2867 domain-containing protein</fullName>
    </recommendedName>
</protein>
<evidence type="ECO:0000313" key="1">
    <source>
        <dbReference type="EMBL" id="EGD59249.1"/>
    </source>
</evidence>
<gene>
    <name evidence="1" type="ORF">Y88_1311</name>
</gene>
<keyword evidence="2" id="KW-1185">Reference proteome</keyword>
<dbReference type="Pfam" id="PF11066">
    <property type="entry name" value="DUF2867"/>
    <property type="match status" value="1"/>
</dbReference>
<dbReference type="eggNOG" id="ENOG5031I3C">
    <property type="taxonomic scope" value="Bacteria"/>
</dbReference>
<sequence>MGEVERGHLIGPWEKLDYFDRQSIDLPRAVGLLEAWNILMEKPWPGLKWAFRVRDAISARFGVKRIGGFSGQRKDAVVVGERLDFFLVEGVGPEALLLTERDRHLDVMTCISVKETRLSITSSVIVHNWFGHTYMIPVGPAHKVIVRTMLAQLQRTLAEEAGSVEHELGRSG</sequence>
<dbReference type="RefSeq" id="WP_008065276.1">
    <property type="nucleotide sequence ID" value="NZ_AQWK01000001.1"/>
</dbReference>
<dbReference type="InterPro" id="IPR021295">
    <property type="entry name" value="DUF2867"/>
</dbReference>
<dbReference type="STRING" id="983920.Y88_1311"/>
<name>F1Z7X6_9SPHN</name>
<dbReference type="EMBL" id="AEWJ01000037">
    <property type="protein sequence ID" value="EGD59249.1"/>
    <property type="molecule type" value="Genomic_DNA"/>
</dbReference>
<dbReference type="AlphaFoldDB" id="F1Z7X6"/>
<reference evidence="1 2" key="1">
    <citation type="journal article" date="2012" name="J. Bacteriol.">
        <title>Draft Genome Sequence of Novosphingobium nitrogenifigens Y88T.</title>
        <authorList>
            <person name="Strabala T.J."/>
            <person name="Macdonald L."/>
            <person name="Liu V."/>
            <person name="Smit A.M."/>
        </authorList>
    </citation>
    <scope>NUCLEOTIDE SEQUENCE [LARGE SCALE GENOMIC DNA]</scope>
    <source>
        <strain evidence="1 2">DSM 19370</strain>
    </source>
</reference>
<evidence type="ECO:0000313" key="2">
    <source>
        <dbReference type="Proteomes" id="UP000004728"/>
    </source>
</evidence>
<dbReference type="HOGENOM" id="CLU_116730_2_1_5"/>
<dbReference type="OrthoDB" id="7058586at2"/>